<dbReference type="Gene3D" id="2.40.30.170">
    <property type="match status" value="1"/>
</dbReference>
<proteinExistence type="predicted"/>
<feature type="domain" description="CusB-like beta-barrel" evidence="6">
    <location>
        <begin position="242"/>
        <end position="327"/>
    </location>
</feature>
<dbReference type="Pfam" id="PF25954">
    <property type="entry name" value="Beta-barrel_RND_2"/>
    <property type="match status" value="1"/>
</dbReference>
<accession>A0A915U5V6</accession>
<feature type="domain" description="YbhG-like alpha-helical hairpin" evidence="5">
    <location>
        <begin position="77"/>
        <end position="203"/>
    </location>
</feature>
<dbReference type="RefSeq" id="WP_267926292.1">
    <property type="nucleotide sequence ID" value="NZ_AP024233.1"/>
</dbReference>
<dbReference type="InterPro" id="IPR059052">
    <property type="entry name" value="HH_YbhG-like"/>
</dbReference>
<dbReference type="Gene3D" id="2.40.50.100">
    <property type="match status" value="1"/>
</dbReference>
<feature type="compositionally biased region" description="Polar residues" evidence="4">
    <location>
        <begin position="344"/>
        <end position="357"/>
    </location>
</feature>
<feature type="coiled-coil region" evidence="3">
    <location>
        <begin position="79"/>
        <end position="203"/>
    </location>
</feature>
<dbReference type="Gene3D" id="1.10.287.470">
    <property type="entry name" value="Helix hairpin bin"/>
    <property type="match status" value="1"/>
</dbReference>
<dbReference type="PANTHER" id="PTHR32347:SF23">
    <property type="entry name" value="BLL5650 PROTEIN"/>
    <property type="match status" value="1"/>
</dbReference>
<reference evidence="7" key="1">
    <citation type="submission" date="2020-12" db="EMBL/GenBank/DDBJ databases">
        <title>Desulfobium dissulfuricans gen. nov., sp. nov., a novel mesophilic, sulfate-reducing bacterium isolated from a deep-sea hydrothermal vent.</title>
        <authorList>
            <person name="Hashimoto Y."/>
            <person name="Tame A."/>
            <person name="Sawayama S."/>
            <person name="Miyazaki J."/>
            <person name="Takai K."/>
            <person name="Nakagawa S."/>
        </authorList>
    </citation>
    <scope>NUCLEOTIDE SEQUENCE</scope>
    <source>
        <strain evidence="7">GF1</strain>
    </source>
</reference>
<dbReference type="PANTHER" id="PTHR32347">
    <property type="entry name" value="EFFLUX SYSTEM COMPONENT YKNX-RELATED"/>
    <property type="match status" value="1"/>
</dbReference>
<dbReference type="AlphaFoldDB" id="A0A915U5V6"/>
<dbReference type="GO" id="GO:0030313">
    <property type="term" value="C:cell envelope"/>
    <property type="evidence" value="ECO:0007669"/>
    <property type="project" value="UniProtKB-SubCell"/>
</dbReference>
<protein>
    <submittedName>
        <fullName evidence="7">Membrane protein</fullName>
    </submittedName>
</protein>
<keyword evidence="8" id="KW-1185">Reference proteome</keyword>
<dbReference type="SUPFAM" id="SSF111369">
    <property type="entry name" value="HlyD-like secretion proteins"/>
    <property type="match status" value="2"/>
</dbReference>
<dbReference type="KEGG" id="ddu:GF1_19230"/>
<evidence type="ECO:0000313" key="7">
    <source>
        <dbReference type="EMBL" id="BCO09547.1"/>
    </source>
</evidence>
<name>A0A915U5V6_9BACT</name>
<keyword evidence="2 3" id="KW-0175">Coiled coil</keyword>
<evidence type="ECO:0000313" key="8">
    <source>
        <dbReference type="Proteomes" id="UP001063350"/>
    </source>
</evidence>
<feature type="region of interest" description="Disordered" evidence="4">
    <location>
        <begin position="336"/>
        <end position="357"/>
    </location>
</feature>
<comment type="subcellular location">
    <subcellularLocation>
        <location evidence="1">Cell envelope</location>
    </subcellularLocation>
</comment>
<dbReference type="InterPro" id="IPR058792">
    <property type="entry name" value="Beta-barrel_RND_2"/>
</dbReference>
<organism evidence="7 8">
    <name type="scientific">Desulfolithobacter dissulfuricans</name>
    <dbReference type="NCBI Taxonomy" id="2795293"/>
    <lineage>
        <taxon>Bacteria</taxon>
        <taxon>Pseudomonadati</taxon>
        <taxon>Thermodesulfobacteriota</taxon>
        <taxon>Desulfobulbia</taxon>
        <taxon>Desulfobulbales</taxon>
        <taxon>Desulfobulbaceae</taxon>
        <taxon>Desulfolithobacter</taxon>
    </lineage>
</organism>
<dbReference type="EMBL" id="AP024233">
    <property type="protein sequence ID" value="BCO09547.1"/>
    <property type="molecule type" value="Genomic_DNA"/>
</dbReference>
<gene>
    <name evidence="7" type="ORF">GF1_19230</name>
</gene>
<evidence type="ECO:0000256" key="2">
    <source>
        <dbReference type="ARBA" id="ARBA00023054"/>
    </source>
</evidence>
<evidence type="ECO:0000259" key="6">
    <source>
        <dbReference type="Pfam" id="PF25954"/>
    </source>
</evidence>
<sequence>MGKFRTVLVGMLVLAAGVAGGRYLYATREAAPQDVLTLYGNVDIRQVQLAFQDVGRITAVHVQEGDQVKKGDLLAEIDDARYRARLQQLEGELEAQKHEVARLEAGSRPQEIARARARVAAEEARVKNARLTYERLSRLVAVSDIAKQKADDARTALETAVQSLEAAKKELELVILGPRQEDIAAARAKLRAREAAVELARRELADTRLHAPTSGLIRDRILEPGDMASPATPVLTLALTDPLWVRAYCPETELGRISPGMIAAVSTDSYPGKSYRGWIGYISPVAEFTPKNVETPELRTRLVYQVRVFVCDPRNELRLGMPATVSVDLTQARPPGQLDRATVCQESPARSTGSKGQ</sequence>
<dbReference type="Pfam" id="PF25881">
    <property type="entry name" value="HH_YBHG"/>
    <property type="match status" value="1"/>
</dbReference>
<evidence type="ECO:0000256" key="3">
    <source>
        <dbReference type="SAM" id="Coils"/>
    </source>
</evidence>
<dbReference type="Proteomes" id="UP001063350">
    <property type="component" value="Chromosome"/>
</dbReference>
<evidence type="ECO:0000256" key="1">
    <source>
        <dbReference type="ARBA" id="ARBA00004196"/>
    </source>
</evidence>
<dbReference type="InterPro" id="IPR050465">
    <property type="entry name" value="UPF0194_transport"/>
</dbReference>
<evidence type="ECO:0000259" key="5">
    <source>
        <dbReference type="Pfam" id="PF25881"/>
    </source>
</evidence>
<evidence type="ECO:0000256" key="4">
    <source>
        <dbReference type="SAM" id="MobiDB-lite"/>
    </source>
</evidence>